<accession>A0A7Z2VNA8</accession>
<gene>
    <name evidence="1" type="ORF">HH215_24755</name>
</gene>
<dbReference type="EMBL" id="CP051680">
    <property type="protein sequence ID" value="QJD86069.1"/>
    <property type="molecule type" value="Genomic_DNA"/>
</dbReference>
<proteinExistence type="predicted"/>
<protein>
    <submittedName>
        <fullName evidence="1">Uncharacterized protein</fullName>
    </submittedName>
</protein>
<sequence>MKRWAKCVKLTVVNDNWTENHPMIATSDGAWWMILSSIKTLVETGKTLDLGF</sequence>
<reference evidence="1 2" key="1">
    <citation type="submission" date="2020-04" db="EMBL/GenBank/DDBJ databases">
        <title>Genome sequencing of novel species.</title>
        <authorList>
            <person name="Heo J."/>
            <person name="Kim S.-J."/>
            <person name="Kim J.-S."/>
            <person name="Hong S.-B."/>
            <person name="Kwon S.-W."/>
        </authorList>
    </citation>
    <scope>NUCLEOTIDE SEQUENCE [LARGE SCALE GENOMIC DNA]</scope>
    <source>
        <strain evidence="1 2">MFER-1</strain>
    </source>
</reference>
<evidence type="ECO:0000313" key="1">
    <source>
        <dbReference type="EMBL" id="QJD86069.1"/>
    </source>
</evidence>
<name>A0A7Z2VNA8_9BACL</name>
<dbReference type="Proteomes" id="UP000502248">
    <property type="component" value="Chromosome"/>
</dbReference>
<dbReference type="KEGG" id="cheb:HH215_24755"/>
<keyword evidence="2" id="KW-1185">Reference proteome</keyword>
<dbReference type="RefSeq" id="WP_169282321.1">
    <property type="nucleotide sequence ID" value="NZ_CP051680.1"/>
</dbReference>
<organism evidence="1 2">
    <name type="scientific">Cohnella herbarum</name>
    <dbReference type="NCBI Taxonomy" id="2728023"/>
    <lineage>
        <taxon>Bacteria</taxon>
        <taxon>Bacillati</taxon>
        <taxon>Bacillota</taxon>
        <taxon>Bacilli</taxon>
        <taxon>Bacillales</taxon>
        <taxon>Paenibacillaceae</taxon>
        <taxon>Cohnella</taxon>
    </lineage>
</organism>
<evidence type="ECO:0000313" key="2">
    <source>
        <dbReference type="Proteomes" id="UP000502248"/>
    </source>
</evidence>
<dbReference type="AlphaFoldDB" id="A0A7Z2VNA8"/>